<comment type="caution">
    <text evidence="3">The sequence shown here is derived from an EMBL/GenBank/DDBJ whole genome shotgun (WGS) entry which is preliminary data.</text>
</comment>
<dbReference type="InterPro" id="IPR041208">
    <property type="entry name" value="Cap15"/>
</dbReference>
<feature type="transmembrane region" description="Helical" evidence="1">
    <location>
        <begin position="50"/>
        <end position="70"/>
    </location>
</feature>
<reference evidence="3 4" key="1">
    <citation type="submission" date="2016-09" db="EMBL/GenBank/DDBJ databases">
        <authorList>
            <person name="Wen S.-F."/>
            <person name="Lo A.-C."/>
            <person name="Lin C.-J."/>
            <person name="Tseng T.-T."/>
        </authorList>
    </citation>
    <scope>NUCLEOTIDE SEQUENCE [LARGE SCALE GENOMIC DNA]</scope>
    <source>
        <strain evidence="3 4">12609</strain>
    </source>
</reference>
<evidence type="ECO:0000259" key="2">
    <source>
        <dbReference type="Pfam" id="PF18153"/>
    </source>
</evidence>
<evidence type="ECO:0000313" key="4">
    <source>
        <dbReference type="Proteomes" id="UP000175852"/>
    </source>
</evidence>
<dbReference type="RefSeq" id="WP_016849019.1">
    <property type="nucleotide sequence ID" value="NZ_CP026334.1"/>
</dbReference>
<name>A0AAX0I2F8_XANCG</name>
<protein>
    <recommendedName>
        <fullName evidence="2">CD-NTase-associated protein 15 domain-containing protein</fullName>
    </recommendedName>
</protein>
<accession>A0AAX0I2F8</accession>
<dbReference type="EMBL" id="MKCQ01000003">
    <property type="protein sequence ID" value="OEY90992.1"/>
    <property type="molecule type" value="Genomic_DNA"/>
</dbReference>
<evidence type="ECO:0000313" key="3">
    <source>
        <dbReference type="EMBL" id="OEY90992.1"/>
    </source>
</evidence>
<evidence type="ECO:0000256" key="1">
    <source>
        <dbReference type="SAM" id="Phobius"/>
    </source>
</evidence>
<dbReference type="Proteomes" id="UP000175852">
    <property type="component" value="Unassembled WGS sequence"/>
</dbReference>
<feature type="transmembrane region" description="Helical" evidence="1">
    <location>
        <begin position="20"/>
        <end position="38"/>
    </location>
</feature>
<gene>
    <name evidence="3" type="ORF">BIY41_10575</name>
</gene>
<keyword evidence="1" id="KW-0472">Membrane</keyword>
<dbReference type="Pfam" id="PF18153">
    <property type="entry name" value="Cap15_CD_rec"/>
    <property type="match status" value="1"/>
</dbReference>
<proteinExistence type="predicted"/>
<feature type="domain" description="CD-NTase-associated protein 15" evidence="2">
    <location>
        <begin position="79"/>
        <end position="194"/>
    </location>
</feature>
<sequence>MRSVTASFPEIRKLLKIAGYAVLGLTAVIAAGLVYYGGQKWPDALPRASSISIVVITVALNFLAETRWIYPLIAKLTKRPLVHGLWAGHLTSDYGVREGRPPLAPIQIFFVIRQSYLHTSIESHTQTQESYSTIEHLEKSEKTGAGHLEYVFEMVRTAHSENKITIGYGKLRLLDQGQSMSGDYWTNSPTQGQLKVVLVTRDCEEINSFESASAVAEKLGQA</sequence>
<keyword evidence="1" id="KW-0812">Transmembrane</keyword>
<keyword evidence="1" id="KW-1133">Transmembrane helix</keyword>
<dbReference type="AlphaFoldDB" id="A0AAX0I2F8"/>
<organism evidence="3 4">
    <name type="scientific">Xanthomonas campestris pv. glycines</name>
    <dbReference type="NCBI Taxonomy" id="473421"/>
    <lineage>
        <taxon>Bacteria</taxon>
        <taxon>Pseudomonadati</taxon>
        <taxon>Pseudomonadota</taxon>
        <taxon>Gammaproteobacteria</taxon>
        <taxon>Lysobacterales</taxon>
        <taxon>Lysobacteraceae</taxon>
        <taxon>Xanthomonas</taxon>
    </lineage>
</organism>